<organism evidence="2 3">
    <name type="scientific">Caulobacter endophyticus</name>
    <dbReference type="NCBI Taxonomy" id="2172652"/>
    <lineage>
        <taxon>Bacteria</taxon>
        <taxon>Pseudomonadati</taxon>
        <taxon>Pseudomonadota</taxon>
        <taxon>Alphaproteobacteria</taxon>
        <taxon>Caulobacterales</taxon>
        <taxon>Caulobacteraceae</taxon>
        <taxon>Caulobacter</taxon>
    </lineage>
</organism>
<accession>A0A2T9JI78</accession>
<sequence length="60" mass="6673">MSKRELIEPTPGDKRYVRRDDKGQFSEVDDVGKSSAADQRQHAKNDAGPGQGDRGDREKS</sequence>
<evidence type="ECO:0000313" key="2">
    <source>
        <dbReference type="EMBL" id="PVM83392.1"/>
    </source>
</evidence>
<dbReference type="RefSeq" id="WP_109102743.1">
    <property type="nucleotide sequence ID" value="NZ_QDKQ01000069.1"/>
</dbReference>
<reference evidence="2 3" key="1">
    <citation type="submission" date="2018-04" db="EMBL/GenBank/DDBJ databases">
        <title>The genome sequence of Caulobacter sp. 744.</title>
        <authorList>
            <person name="Gao J."/>
            <person name="Sun J."/>
        </authorList>
    </citation>
    <scope>NUCLEOTIDE SEQUENCE [LARGE SCALE GENOMIC DNA]</scope>
    <source>
        <strain evidence="2 3">774</strain>
    </source>
</reference>
<dbReference type="AlphaFoldDB" id="A0A2T9JI78"/>
<evidence type="ECO:0000313" key="3">
    <source>
        <dbReference type="Proteomes" id="UP000245073"/>
    </source>
</evidence>
<keyword evidence="3" id="KW-1185">Reference proteome</keyword>
<dbReference type="OrthoDB" id="886411at2"/>
<comment type="caution">
    <text evidence="2">The sequence shown here is derived from an EMBL/GenBank/DDBJ whole genome shotgun (WGS) entry which is preliminary data.</text>
</comment>
<dbReference type="Proteomes" id="UP000245073">
    <property type="component" value="Unassembled WGS sequence"/>
</dbReference>
<dbReference type="EMBL" id="QDKQ01000069">
    <property type="protein sequence ID" value="PVM83392.1"/>
    <property type="molecule type" value="Genomic_DNA"/>
</dbReference>
<protein>
    <submittedName>
        <fullName evidence="2">Uncharacterized protein</fullName>
    </submittedName>
</protein>
<evidence type="ECO:0000256" key="1">
    <source>
        <dbReference type="SAM" id="MobiDB-lite"/>
    </source>
</evidence>
<proteinExistence type="predicted"/>
<feature type="region of interest" description="Disordered" evidence="1">
    <location>
        <begin position="1"/>
        <end position="60"/>
    </location>
</feature>
<gene>
    <name evidence="2" type="ORF">DDF67_20855</name>
</gene>
<name>A0A2T9JI78_9CAUL</name>
<feature type="compositionally biased region" description="Basic and acidic residues" evidence="1">
    <location>
        <begin position="1"/>
        <end position="24"/>
    </location>
</feature>